<evidence type="ECO:0000256" key="3">
    <source>
        <dbReference type="ARBA" id="ARBA00010617"/>
    </source>
</evidence>
<keyword evidence="7" id="KW-0503">Monooxygenase</keyword>
<evidence type="ECO:0000256" key="4">
    <source>
        <dbReference type="ARBA" id="ARBA00022723"/>
    </source>
</evidence>
<dbReference type="Ensembl" id="ENSACAT00000038661.1">
    <property type="protein sequence ID" value="ENSACAP00000024273.1"/>
    <property type="gene ID" value="ENSACAG00000028467.2"/>
</dbReference>
<reference evidence="10" key="3">
    <citation type="submission" date="2025-09" db="UniProtKB">
        <authorList>
            <consortium name="Ensembl"/>
        </authorList>
    </citation>
    <scope>IDENTIFICATION</scope>
</reference>
<evidence type="ECO:0000256" key="7">
    <source>
        <dbReference type="ARBA" id="ARBA00023033"/>
    </source>
</evidence>
<evidence type="ECO:0000256" key="1">
    <source>
        <dbReference type="ARBA" id="ARBA00001971"/>
    </source>
</evidence>
<proteinExistence type="inferred from homology"/>
<organism evidence="10 11">
    <name type="scientific">Anolis carolinensis</name>
    <name type="common">Green anole</name>
    <name type="synonym">American chameleon</name>
    <dbReference type="NCBI Taxonomy" id="28377"/>
    <lineage>
        <taxon>Eukaryota</taxon>
        <taxon>Metazoa</taxon>
        <taxon>Chordata</taxon>
        <taxon>Craniata</taxon>
        <taxon>Vertebrata</taxon>
        <taxon>Euteleostomi</taxon>
        <taxon>Lepidosauria</taxon>
        <taxon>Squamata</taxon>
        <taxon>Bifurcata</taxon>
        <taxon>Unidentata</taxon>
        <taxon>Episquamata</taxon>
        <taxon>Toxicofera</taxon>
        <taxon>Iguania</taxon>
        <taxon>Dactyloidae</taxon>
        <taxon>Anolis</taxon>
    </lineage>
</organism>
<dbReference type="Gene3D" id="1.10.630.10">
    <property type="entry name" value="Cytochrome P450"/>
    <property type="match status" value="1"/>
</dbReference>
<dbReference type="PRINTS" id="PR00385">
    <property type="entry name" value="P450"/>
</dbReference>
<name>A0A803SMT3_ANOCA</name>
<keyword evidence="8" id="KW-0472">Membrane</keyword>
<keyword evidence="9" id="KW-0349">Heme</keyword>
<dbReference type="PRINTS" id="PR01686">
    <property type="entry name" value="EP450ICYP2D"/>
</dbReference>
<evidence type="ECO:0000313" key="11">
    <source>
        <dbReference type="Proteomes" id="UP000001646"/>
    </source>
</evidence>
<dbReference type="GO" id="GO:0016712">
    <property type="term" value="F:oxidoreductase activity, acting on paired donors, with incorporation or reduction of molecular oxygen, reduced flavin or flavoprotein as one donor, and incorporation of one atom of oxygen"/>
    <property type="evidence" value="ECO:0000318"/>
    <property type="project" value="GO_Central"/>
</dbReference>
<keyword evidence="11" id="KW-1185">Reference proteome</keyword>
<dbReference type="GeneTree" id="ENSGT00940000163166"/>
<dbReference type="Pfam" id="PF00067">
    <property type="entry name" value="p450"/>
    <property type="match status" value="1"/>
</dbReference>
<dbReference type="InterPro" id="IPR036396">
    <property type="entry name" value="Cyt_P450_sf"/>
</dbReference>
<protein>
    <submittedName>
        <fullName evidence="10">Uncharacterized protein</fullName>
    </submittedName>
</protein>
<comment type="cofactor">
    <cofactor evidence="1 9">
        <name>heme</name>
        <dbReference type="ChEBI" id="CHEBI:30413"/>
    </cofactor>
</comment>
<dbReference type="Proteomes" id="UP000001646">
    <property type="component" value="Unplaced"/>
</dbReference>
<evidence type="ECO:0000256" key="9">
    <source>
        <dbReference type="PIRSR" id="PIRSR602401-1"/>
    </source>
</evidence>
<dbReference type="GO" id="GO:0006082">
    <property type="term" value="P:organic acid metabolic process"/>
    <property type="evidence" value="ECO:0000318"/>
    <property type="project" value="GO_Central"/>
</dbReference>
<reference evidence="10" key="2">
    <citation type="submission" date="2025-08" db="UniProtKB">
        <authorList>
            <consortium name="Ensembl"/>
        </authorList>
    </citation>
    <scope>IDENTIFICATION</scope>
</reference>
<accession>A0A803SMT3</accession>
<feature type="binding site" description="axial binding residue" evidence="9">
    <location>
        <position position="436"/>
    </location>
    <ligand>
        <name>heme</name>
        <dbReference type="ChEBI" id="CHEBI:30413"/>
    </ligand>
    <ligandPart>
        <name>Fe</name>
        <dbReference type="ChEBI" id="CHEBI:18248"/>
    </ligandPart>
</feature>
<dbReference type="InterPro" id="IPR008069">
    <property type="entry name" value="Cyt_P450_E_grp-I_CYP2D-like"/>
</dbReference>
<dbReference type="Bgee" id="ENSACAG00000028467">
    <property type="expression patterns" value="Expressed in liver and 11 other cell types or tissues"/>
</dbReference>
<sequence length="497" mass="56833">MVGLWISLLVLLVGLLVRSYLKLLTKHRKFPPGPLPLPLIGTLWCTGIRFSTDTLTKVTQKYGNFATIWVGHYPIVIMSGFQIVKEGLINHSEELADRPVTYFVLHAFKRKGIGFANGHSWKQQRRFGIITMRNLGLGKKGMEFQIEEEARRLVEAFSQTNGQPLDPSLLISNAISSLISTVSFGYRFSHEDEMFRKLMGSIDSLAQFGVSFSHALYTTFPSIMKYLPGLHQWTLANMKMALSFAKEEIQKHKENQDLHDPQDFIDYYLLQMEKSKDDPNSTFSEENLTQILVDLFVAGTETTSSTLQWALLLMVAYPDVQDKVYKEIEDVLGSSHPICYEDRKKVPYTNAVLHETQRAKYILPVGIPRRCSKDFKMLGFHIPKKTLVVTDLNSVLLDPKHWETPEEFNPNHFMDKEGNFVSREEFLPYGAGARVCLGEQMARMELFLFFTNLLRAFKFQLPEGVKELNKEPVVAISMHPHPYKLCAIPRNSSCQII</sequence>
<dbReference type="SUPFAM" id="SSF48264">
    <property type="entry name" value="Cytochrome P450"/>
    <property type="match status" value="1"/>
</dbReference>
<dbReference type="PANTHER" id="PTHR24300:SF134">
    <property type="entry name" value="CYTOCHROME P450, FAMILY 2, SUBFAMILY AB, POLYPEPTIDE 2-RELATED"/>
    <property type="match status" value="1"/>
</dbReference>
<dbReference type="InParanoid" id="A0A803SMT3"/>
<evidence type="ECO:0000256" key="6">
    <source>
        <dbReference type="ARBA" id="ARBA00023004"/>
    </source>
</evidence>
<evidence type="ECO:0000256" key="8">
    <source>
        <dbReference type="ARBA" id="ARBA00023136"/>
    </source>
</evidence>
<dbReference type="GO" id="GO:0020037">
    <property type="term" value="F:heme binding"/>
    <property type="evidence" value="ECO:0000318"/>
    <property type="project" value="GO_Central"/>
</dbReference>
<dbReference type="FunFam" id="1.10.630.10:FF:000004">
    <property type="entry name" value="cytochrome P450 2D15 isoform X1"/>
    <property type="match status" value="1"/>
</dbReference>
<keyword evidence="5" id="KW-0560">Oxidoreductase</keyword>
<evidence type="ECO:0000256" key="5">
    <source>
        <dbReference type="ARBA" id="ARBA00023002"/>
    </source>
</evidence>
<dbReference type="PRINTS" id="PR00463">
    <property type="entry name" value="EP450I"/>
</dbReference>
<comment type="subcellular location">
    <subcellularLocation>
        <location evidence="2">Membrane</location>
    </subcellularLocation>
</comment>
<dbReference type="InterPro" id="IPR001128">
    <property type="entry name" value="Cyt_P450"/>
</dbReference>
<dbReference type="InterPro" id="IPR050182">
    <property type="entry name" value="Cytochrome_P450_fam2"/>
</dbReference>
<comment type="similarity">
    <text evidence="3">Belongs to the cytochrome P450 family.</text>
</comment>
<evidence type="ECO:0000313" key="10">
    <source>
        <dbReference type="Ensembl" id="ENSACAP00000024273.1"/>
    </source>
</evidence>
<reference evidence="10" key="1">
    <citation type="submission" date="2009-12" db="EMBL/GenBank/DDBJ databases">
        <title>The Genome Sequence of Anolis carolinensis (Green Anole Lizard).</title>
        <authorList>
            <consortium name="The Genome Sequencing Platform"/>
            <person name="Di Palma F."/>
            <person name="Alfoldi J."/>
            <person name="Heiman D."/>
            <person name="Young S."/>
            <person name="Grabherr M."/>
            <person name="Johnson J."/>
            <person name="Lander E.S."/>
            <person name="Lindblad-Toh K."/>
        </authorList>
    </citation>
    <scope>NUCLEOTIDE SEQUENCE [LARGE SCALE GENOMIC DNA]</scope>
    <source>
        <strain evidence="10">JBL SC #1</strain>
    </source>
</reference>
<dbReference type="GO" id="GO:0005506">
    <property type="term" value="F:iron ion binding"/>
    <property type="evidence" value="ECO:0007669"/>
    <property type="project" value="InterPro"/>
</dbReference>
<evidence type="ECO:0000256" key="2">
    <source>
        <dbReference type="ARBA" id="ARBA00004370"/>
    </source>
</evidence>
<dbReference type="AlphaFoldDB" id="A0A803SMT3"/>
<dbReference type="InterPro" id="IPR002401">
    <property type="entry name" value="Cyt_P450_E_grp-I"/>
</dbReference>
<dbReference type="GO" id="GO:0005737">
    <property type="term" value="C:cytoplasm"/>
    <property type="evidence" value="ECO:0000318"/>
    <property type="project" value="GO_Central"/>
</dbReference>
<keyword evidence="6 9" id="KW-0408">Iron</keyword>
<gene>
    <name evidence="10" type="primary">LOC100567474</name>
</gene>
<keyword evidence="4 9" id="KW-0479">Metal-binding</keyword>
<dbReference type="GO" id="GO:0006805">
    <property type="term" value="P:xenobiotic metabolic process"/>
    <property type="evidence" value="ECO:0000318"/>
    <property type="project" value="GO_Central"/>
</dbReference>
<dbReference type="GO" id="GO:0016020">
    <property type="term" value="C:membrane"/>
    <property type="evidence" value="ECO:0007669"/>
    <property type="project" value="UniProtKB-SubCell"/>
</dbReference>
<dbReference type="PANTHER" id="PTHR24300">
    <property type="entry name" value="CYTOCHROME P450 508A4-RELATED"/>
    <property type="match status" value="1"/>
</dbReference>